<name>A0A4R5M4L8_9BURK</name>
<dbReference type="InterPro" id="IPR029787">
    <property type="entry name" value="Nucleotide_cyclase"/>
</dbReference>
<gene>
    <name evidence="3" type="ORF">EYW47_25885</name>
</gene>
<organism evidence="3 4">
    <name type="scientific">Paraburkholderia silviterrae</name>
    <dbReference type="NCBI Taxonomy" id="2528715"/>
    <lineage>
        <taxon>Bacteria</taxon>
        <taxon>Pseudomonadati</taxon>
        <taxon>Pseudomonadota</taxon>
        <taxon>Betaproteobacteria</taxon>
        <taxon>Burkholderiales</taxon>
        <taxon>Burkholderiaceae</taxon>
        <taxon>Paraburkholderia</taxon>
    </lineage>
</organism>
<keyword evidence="4" id="KW-1185">Reference proteome</keyword>
<dbReference type="PANTHER" id="PTHR45138">
    <property type="entry name" value="REGULATORY COMPONENTS OF SENSORY TRANSDUCTION SYSTEM"/>
    <property type="match status" value="1"/>
</dbReference>
<evidence type="ECO:0000256" key="1">
    <source>
        <dbReference type="ARBA" id="ARBA00012528"/>
    </source>
</evidence>
<protein>
    <recommendedName>
        <fullName evidence="1">diguanylate cyclase</fullName>
        <ecNumber evidence="1">2.7.7.65</ecNumber>
    </recommendedName>
</protein>
<dbReference type="Pfam" id="PF00990">
    <property type="entry name" value="GGDEF"/>
    <property type="match status" value="1"/>
</dbReference>
<dbReference type="PROSITE" id="PS50887">
    <property type="entry name" value="GGDEF"/>
    <property type="match status" value="1"/>
</dbReference>
<feature type="domain" description="GGDEF" evidence="2">
    <location>
        <begin position="1"/>
        <end position="98"/>
    </location>
</feature>
<dbReference type="InterPro" id="IPR000160">
    <property type="entry name" value="GGDEF_dom"/>
</dbReference>
<evidence type="ECO:0000259" key="2">
    <source>
        <dbReference type="PROSITE" id="PS50887"/>
    </source>
</evidence>
<dbReference type="NCBIfam" id="TIGR00254">
    <property type="entry name" value="GGDEF"/>
    <property type="match status" value="1"/>
</dbReference>
<dbReference type="SUPFAM" id="SSF55073">
    <property type="entry name" value="Nucleotide cyclase"/>
    <property type="match status" value="1"/>
</dbReference>
<evidence type="ECO:0000313" key="4">
    <source>
        <dbReference type="Proteomes" id="UP000295722"/>
    </source>
</evidence>
<comment type="caution">
    <text evidence="3">The sequence shown here is derived from an EMBL/GenBank/DDBJ whole genome shotgun (WGS) entry which is preliminary data.</text>
</comment>
<dbReference type="GO" id="GO:0043709">
    <property type="term" value="P:cell adhesion involved in single-species biofilm formation"/>
    <property type="evidence" value="ECO:0007669"/>
    <property type="project" value="TreeGrafter"/>
</dbReference>
<dbReference type="EMBL" id="SMRP01000015">
    <property type="protein sequence ID" value="TDG20648.1"/>
    <property type="molecule type" value="Genomic_DNA"/>
</dbReference>
<dbReference type="GO" id="GO:0005886">
    <property type="term" value="C:plasma membrane"/>
    <property type="evidence" value="ECO:0007669"/>
    <property type="project" value="TreeGrafter"/>
</dbReference>
<dbReference type="Gene3D" id="3.30.70.270">
    <property type="match status" value="1"/>
</dbReference>
<dbReference type="EC" id="2.7.7.65" evidence="1"/>
<dbReference type="Proteomes" id="UP000295722">
    <property type="component" value="Unassembled WGS sequence"/>
</dbReference>
<dbReference type="AlphaFoldDB" id="A0A4R5M4L8"/>
<dbReference type="InterPro" id="IPR050469">
    <property type="entry name" value="Diguanylate_Cyclase"/>
</dbReference>
<dbReference type="GO" id="GO:1902201">
    <property type="term" value="P:negative regulation of bacterial-type flagellum-dependent cell motility"/>
    <property type="evidence" value="ECO:0007669"/>
    <property type="project" value="TreeGrafter"/>
</dbReference>
<dbReference type="PANTHER" id="PTHR45138:SF6">
    <property type="entry name" value="DIGUANYLATE CYCLASE DGCN"/>
    <property type="match status" value="1"/>
</dbReference>
<accession>A0A4R5M4L8</accession>
<dbReference type="OrthoDB" id="9812260at2"/>
<dbReference type="GO" id="GO:0052621">
    <property type="term" value="F:diguanylate cyclase activity"/>
    <property type="evidence" value="ECO:0007669"/>
    <property type="project" value="UniProtKB-EC"/>
</dbReference>
<dbReference type="InterPro" id="IPR043128">
    <property type="entry name" value="Rev_trsase/Diguanyl_cyclase"/>
</dbReference>
<reference evidence="3 4" key="1">
    <citation type="submission" date="2019-03" db="EMBL/GenBank/DDBJ databases">
        <title>Paraburkholderia sp. 4M-K11, isolated from subtropical forest soil.</title>
        <authorList>
            <person name="Gao Z.-H."/>
            <person name="Qiu L.-H."/>
        </authorList>
    </citation>
    <scope>NUCLEOTIDE SEQUENCE [LARGE SCALE GENOMIC DNA]</scope>
    <source>
        <strain evidence="3 4">4M-K11</strain>
    </source>
</reference>
<evidence type="ECO:0000313" key="3">
    <source>
        <dbReference type="EMBL" id="TDG20648.1"/>
    </source>
</evidence>
<proteinExistence type="predicted"/>
<sequence>MRYGGFGSNERVGGGEFVLVAADRGDDGQLCELASRLIACVLNVGEGEYDGRFPLRVSIGIATFPDRAKTTEELLDLADSAMYAAKRAGRSTCRFGASLRAATDTGCRSFRYLQECKYNRRIHARRAAPSVKCEPSGVNLPLRTCLHVRTP</sequence>